<organism evidence="3 4">
    <name type="scientific">Absidia repens</name>
    <dbReference type="NCBI Taxonomy" id="90262"/>
    <lineage>
        <taxon>Eukaryota</taxon>
        <taxon>Fungi</taxon>
        <taxon>Fungi incertae sedis</taxon>
        <taxon>Mucoromycota</taxon>
        <taxon>Mucoromycotina</taxon>
        <taxon>Mucoromycetes</taxon>
        <taxon>Mucorales</taxon>
        <taxon>Cunninghamellaceae</taxon>
        <taxon>Absidia</taxon>
    </lineage>
</organism>
<evidence type="ECO:0000256" key="2">
    <source>
        <dbReference type="SAM" id="Phobius"/>
    </source>
</evidence>
<feature type="compositionally biased region" description="Polar residues" evidence="1">
    <location>
        <begin position="433"/>
        <end position="447"/>
    </location>
</feature>
<feature type="compositionally biased region" description="Low complexity" evidence="1">
    <location>
        <begin position="84"/>
        <end position="97"/>
    </location>
</feature>
<keyword evidence="2" id="KW-0472">Membrane</keyword>
<dbReference type="AlphaFoldDB" id="A0A1X2I351"/>
<reference evidence="3 4" key="1">
    <citation type="submission" date="2016-07" db="EMBL/GenBank/DDBJ databases">
        <title>Pervasive Adenine N6-methylation of Active Genes in Fungi.</title>
        <authorList>
            <consortium name="DOE Joint Genome Institute"/>
            <person name="Mondo S.J."/>
            <person name="Dannebaum R.O."/>
            <person name="Kuo R.C."/>
            <person name="Labutti K."/>
            <person name="Haridas S."/>
            <person name="Kuo A."/>
            <person name="Salamov A."/>
            <person name="Ahrendt S.R."/>
            <person name="Lipzen A."/>
            <person name="Sullivan W."/>
            <person name="Andreopoulos W.B."/>
            <person name="Clum A."/>
            <person name="Lindquist E."/>
            <person name="Daum C."/>
            <person name="Ramamoorthy G.K."/>
            <person name="Gryganskyi A."/>
            <person name="Culley D."/>
            <person name="Magnuson J.K."/>
            <person name="James T.Y."/>
            <person name="O'Malley M.A."/>
            <person name="Stajich J.E."/>
            <person name="Spatafora J.W."/>
            <person name="Visel A."/>
            <person name="Grigoriev I.V."/>
        </authorList>
    </citation>
    <scope>NUCLEOTIDE SEQUENCE [LARGE SCALE GENOMIC DNA]</scope>
    <source>
        <strain evidence="3 4">NRRL 1336</strain>
    </source>
</reference>
<sequence length="944" mass="105702">MQCKRKKKRIQIYAHMTQMITSTTNHPNSRLKEDAKSATMNPQEALDFMHDHHRNIYHSSLYRHQLQSRQQHNRSATTNNLIASSHSCGSPSTSPQSIAAAADSARPHSTPSCYSHSNQYYYHDVDHDDHTDSRCIDPSIDFNSLCDAMHDSSYTTSRRRLPAVDDDGHDSFDTMLSYLRKNDELAQQMDEIEQLETLSFLRVMYLGITSAEEKHMFLKKLSDGLSESLFRQTSAPPPAPSTTSTTTTKSASTSSSSNAVDGNTTNVPFAYGFRERKHHLLPLHLFLANSTLDDDYYNDHAAMFEDNGVSIVEADFTTDYNMADPRKCNPELILHYIFTQYQQYLPPSTLNRILNPPSHWANTQFDGHVFSEGDPNGIDLCVYFYHDAQKMADVTKDMDTLWKINALGIPVLPIMSMSNQAITKSPLSSTSLAANELSSPANSNTNPFDHHTSNFTKDDDGLDTEEENDADDDDNDNDEDDSDNYENTSYVKQRPIDIRRNELAYIFSQWRIKMMDISNLDIIGQPSFQQRGNARKSSTQEDMAIEQRLGRAWATSSITPPTPYHILTLLQFMAMDRWAVSILLKTIQDRADERRYDGGLLPTTPTAAAAAAAAKHDDTQLDCDLTYSSTLTPTNSRKQQQQSLSANEPLLSTPTFQQDKNQYDGIVDQAPIPQQKEKQLITIHIWLLYALPLLVLLFYGMWIALTGIISGVVTVVTQHQLSSTWHASLIMVSHVSGKSMTLMVNVYDGQHQPRWAPEPPLIWTNLPLPLLAANGPYSPTWKETPTPSSSSSSSSNSGSGSGNVHVAPLLNKTRSLEGQYIYSIRLPSCSLLDTEINYTVHIQPSTTLPAKSGTVQGSPLQLPRYVLCDPTLHQDGTLTSSSSSSSTLSSSSSSYAVDAGDLVDPQEARNLLEAWHHFRQYSRFYFMNSLKIVELIFTEGKEKN</sequence>
<feature type="compositionally biased region" description="Acidic residues" evidence="1">
    <location>
        <begin position="460"/>
        <end position="484"/>
    </location>
</feature>
<evidence type="ECO:0000256" key="1">
    <source>
        <dbReference type="SAM" id="MobiDB-lite"/>
    </source>
</evidence>
<feature type="region of interest" description="Disordered" evidence="1">
    <location>
        <begin position="780"/>
        <end position="802"/>
    </location>
</feature>
<feature type="compositionally biased region" description="Low complexity" evidence="1">
    <location>
        <begin position="241"/>
        <end position="257"/>
    </location>
</feature>
<feature type="region of interest" description="Disordered" evidence="1">
    <location>
        <begin position="81"/>
        <end position="110"/>
    </location>
</feature>
<comment type="caution">
    <text evidence="3">The sequence shown here is derived from an EMBL/GenBank/DDBJ whole genome shotgun (WGS) entry which is preliminary data.</text>
</comment>
<keyword evidence="4" id="KW-1185">Reference proteome</keyword>
<keyword evidence="2" id="KW-1133">Transmembrane helix</keyword>
<feature type="region of interest" description="Disordered" evidence="1">
    <location>
        <begin position="229"/>
        <end position="259"/>
    </location>
</feature>
<feature type="transmembrane region" description="Helical" evidence="2">
    <location>
        <begin position="686"/>
        <end position="713"/>
    </location>
</feature>
<name>A0A1X2I351_9FUNG</name>
<dbReference type="OrthoDB" id="2258835at2759"/>
<evidence type="ECO:0000313" key="3">
    <source>
        <dbReference type="EMBL" id="ORZ08336.1"/>
    </source>
</evidence>
<dbReference type="Proteomes" id="UP000193560">
    <property type="component" value="Unassembled WGS sequence"/>
</dbReference>
<keyword evidence="2" id="KW-0812">Transmembrane</keyword>
<evidence type="ECO:0000313" key="4">
    <source>
        <dbReference type="Proteomes" id="UP000193560"/>
    </source>
</evidence>
<proteinExistence type="predicted"/>
<feature type="region of interest" description="Disordered" evidence="1">
    <location>
        <begin position="433"/>
        <end position="490"/>
    </location>
</feature>
<gene>
    <name evidence="3" type="ORF">BCR42DRAFT_495444</name>
</gene>
<dbReference type="EMBL" id="MCGE01000031">
    <property type="protein sequence ID" value="ORZ08336.1"/>
    <property type="molecule type" value="Genomic_DNA"/>
</dbReference>
<accession>A0A1X2I351</accession>
<feature type="compositionally biased region" description="Low complexity" evidence="1">
    <location>
        <begin position="788"/>
        <end position="798"/>
    </location>
</feature>
<protein>
    <submittedName>
        <fullName evidence="3">Uncharacterized protein</fullName>
    </submittedName>
</protein>
<feature type="compositionally biased region" description="Basic and acidic residues" evidence="1">
    <location>
        <begin position="448"/>
        <end position="459"/>
    </location>
</feature>